<comment type="similarity">
    <text evidence="1">Belongs to the fantastic four family.</text>
</comment>
<dbReference type="InterPro" id="IPR046431">
    <property type="entry name" value="FAF_dom"/>
</dbReference>
<feature type="domain" description="FAF" evidence="3">
    <location>
        <begin position="166"/>
        <end position="217"/>
    </location>
</feature>
<evidence type="ECO:0000256" key="2">
    <source>
        <dbReference type="SAM" id="MobiDB-lite"/>
    </source>
</evidence>
<feature type="region of interest" description="Disordered" evidence="2">
    <location>
        <begin position="116"/>
        <end position="161"/>
    </location>
</feature>
<proteinExistence type="inferred from homology"/>
<organism evidence="4 5">
    <name type="scientific">Kingdonia uniflora</name>
    <dbReference type="NCBI Taxonomy" id="39325"/>
    <lineage>
        <taxon>Eukaryota</taxon>
        <taxon>Viridiplantae</taxon>
        <taxon>Streptophyta</taxon>
        <taxon>Embryophyta</taxon>
        <taxon>Tracheophyta</taxon>
        <taxon>Spermatophyta</taxon>
        <taxon>Magnoliopsida</taxon>
        <taxon>Ranunculales</taxon>
        <taxon>Circaeasteraceae</taxon>
        <taxon>Kingdonia</taxon>
    </lineage>
</organism>
<feature type="compositionally biased region" description="Acidic residues" evidence="2">
    <location>
        <begin position="220"/>
        <end position="236"/>
    </location>
</feature>
<dbReference type="AlphaFoldDB" id="A0A7J7NYE3"/>
<dbReference type="EMBL" id="JACGCM010000452">
    <property type="protein sequence ID" value="KAF6171938.1"/>
    <property type="molecule type" value="Genomic_DNA"/>
</dbReference>
<feature type="compositionally biased region" description="Polar residues" evidence="2">
    <location>
        <begin position="141"/>
        <end position="151"/>
    </location>
</feature>
<dbReference type="PANTHER" id="PTHR33155">
    <property type="entry name" value="FANTASTIC FOUR-LIKE PROTEIN (DUF3049)"/>
    <property type="match status" value="1"/>
</dbReference>
<gene>
    <name evidence="4" type="ORF">GIB67_011835</name>
</gene>
<feature type="compositionally biased region" description="Basic and acidic residues" evidence="2">
    <location>
        <begin position="237"/>
        <end position="247"/>
    </location>
</feature>
<accession>A0A7J7NYE3</accession>
<name>A0A7J7NYE3_9MAGN</name>
<dbReference type="InterPro" id="IPR021410">
    <property type="entry name" value="FAF"/>
</dbReference>
<feature type="region of interest" description="Disordered" evidence="2">
    <location>
        <begin position="211"/>
        <end position="247"/>
    </location>
</feature>
<evidence type="ECO:0000313" key="4">
    <source>
        <dbReference type="EMBL" id="KAF6171938.1"/>
    </source>
</evidence>
<keyword evidence="5" id="KW-1185">Reference proteome</keyword>
<feature type="compositionally biased region" description="Basic and acidic residues" evidence="2">
    <location>
        <begin position="121"/>
        <end position="140"/>
    </location>
</feature>
<dbReference type="PANTHER" id="PTHR33155:SF9">
    <property type="entry name" value="FANTASTIC FOUR-LIKE PROTEIN (DUF3049)"/>
    <property type="match status" value="1"/>
</dbReference>
<comment type="caution">
    <text evidence="4">The sequence shown here is derived from an EMBL/GenBank/DDBJ whole genome shotgun (WGS) entry which is preliminary data.</text>
</comment>
<evidence type="ECO:0000256" key="1">
    <source>
        <dbReference type="ARBA" id="ARBA00008690"/>
    </source>
</evidence>
<evidence type="ECO:0000313" key="5">
    <source>
        <dbReference type="Proteomes" id="UP000541444"/>
    </source>
</evidence>
<sequence>MASCSTHLKQIFQTPLPGNQTFIDSLSSWNQINSIKPPEISSYTEIFGELHFKENHTDDLNPNIEKSKEIVNNKLPSLEFLLGTQKSQYTSSLKKSDSFLNLESLHLCTEGLGFESSADVEESKSEDTDERKEHEKEKEVTVSTKNSSWDNMNEFRRPKTTYKGIPPLISCMGRSGQPRAGFQAYRHDGRFILQEISIPTREFLHASREGGHLRLHLVQPDEEIIEEDEDEDEEQKDAETDPDDKKE</sequence>
<evidence type="ECO:0000259" key="3">
    <source>
        <dbReference type="Pfam" id="PF11250"/>
    </source>
</evidence>
<dbReference type="OrthoDB" id="676808at2759"/>
<protein>
    <recommendedName>
        <fullName evidence="3">FAF domain-containing protein</fullName>
    </recommendedName>
</protein>
<dbReference type="Pfam" id="PF11250">
    <property type="entry name" value="FAF"/>
    <property type="match status" value="1"/>
</dbReference>
<reference evidence="4 5" key="1">
    <citation type="journal article" date="2020" name="IScience">
        <title>Genome Sequencing of the Endangered Kingdonia uniflora (Circaeasteraceae, Ranunculales) Reveals Potential Mechanisms of Evolutionary Specialization.</title>
        <authorList>
            <person name="Sun Y."/>
            <person name="Deng T."/>
            <person name="Zhang A."/>
            <person name="Moore M.J."/>
            <person name="Landis J.B."/>
            <person name="Lin N."/>
            <person name="Zhang H."/>
            <person name="Zhang X."/>
            <person name="Huang J."/>
            <person name="Zhang X."/>
            <person name="Sun H."/>
            <person name="Wang H."/>
        </authorList>
    </citation>
    <scope>NUCLEOTIDE SEQUENCE [LARGE SCALE GENOMIC DNA]</scope>
    <source>
        <strain evidence="4">TB1705</strain>
        <tissue evidence="4">Leaf</tissue>
    </source>
</reference>
<dbReference type="Proteomes" id="UP000541444">
    <property type="component" value="Unassembled WGS sequence"/>
</dbReference>